<dbReference type="GO" id="GO:0016787">
    <property type="term" value="F:hydrolase activity"/>
    <property type="evidence" value="ECO:0007669"/>
    <property type="project" value="UniProtKB-KW"/>
</dbReference>
<evidence type="ECO:0000259" key="2">
    <source>
        <dbReference type="Pfam" id="PF20736"/>
    </source>
</evidence>
<accession>A0A5C5G8W0</accession>
<gene>
    <name evidence="4" type="ORF">FHY64_18020</name>
</gene>
<evidence type="ECO:0000313" key="5">
    <source>
        <dbReference type="Proteomes" id="UP000314011"/>
    </source>
</evidence>
<reference evidence="4 5" key="1">
    <citation type="submission" date="2019-06" db="EMBL/GenBank/DDBJ databases">
        <title>Genome of new Rhodobacteraceae sp. SM1903.</title>
        <authorList>
            <person name="Ren X."/>
        </authorList>
    </citation>
    <scope>NUCLEOTIDE SEQUENCE [LARGE SCALE GENOMIC DNA]</scope>
    <source>
        <strain evidence="4 5">SM1903</strain>
    </source>
</reference>
<name>A0A5C5G8W0_9RHOB</name>
<feature type="domain" description="Non-reducing end beta-L-arabinofuranosidase-like GH127 C-terminal" evidence="3">
    <location>
        <begin position="531"/>
        <end position="643"/>
    </location>
</feature>
<dbReference type="InterPro" id="IPR049046">
    <property type="entry name" value="Beta-AFase-like_GH127_middle"/>
</dbReference>
<proteinExistence type="predicted"/>
<protein>
    <submittedName>
        <fullName evidence="4">Glycoside hydrolase family 127 protein</fullName>
    </submittedName>
</protein>
<feature type="domain" description="Non-reducing end beta-L-arabinofuranosidase-like GH127 middle" evidence="2">
    <location>
        <begin position="433"/>
        <end position="529"/>
    </location>
</feature>
<evidence type="ECO:0000313" key="4">
    <source>
        <dbReference type="EMBL" id="TNY30991.1"/>
    </source>
</evidence>
<keyword evidence="5" id="KW-1185">Reference proteome</keyword>
<dbReference type="AlphaFoldDB" id="A0A5C5G8W0"/>
<organism evidence="4 5">
    <name type="scientific">Pelagovum pacificum</name>
    <dbReference type="NCBI Taxonomy" id="2588711"/>
    <lineage>
        <taxon>Bacteria</taxon>
        <taxon>Pseudomonadati</taxon>
        <taxon>Pseudomonadota</taxon>
        <taxon>Alphaproteobacteria</taxon>
        <taxon>Rhodobacterales</taxon>
        <taxon>Paracoccaceae</taxon>
        <taxon>Pelagovum</taxon>
    </lineage>
</organism>
<dbReference type="Pfam" id="PF20736">
    <property type="entry name" value="Glyco_hydro127M"/>
    <property type="match status" value="1"/>
</dbReference>
<comment type="caution">
    <text evidence="4">The sequence shown here is derived from an EMBL/GenBank/DDBJ whole genome shotgun (WGS) entry which is preliminary data.</text>
</comment>
<dbReference type="InterPro" id="IPR049174">
    <property type="entry name" value="Beta-AFase-like"/>
</dbReference>
<dbReference type="Pfam" id="PF07944">
    <property type="entry name" value="Beta-AFase-like_GH127_cat"/>
    <property type="match status" value="1"/>
</dbReference>
<dbReference type="PANTHER" id="PTHR43465:SF2">
    <property type="entry name" value="DUF1680 DOMAIN PROTEIN (AFU_ORTHOLOGUE AFUA_1G08910)"/>
    <property type="match status" value="1"/>
</dbReference>
<dbReference type="Pfam" id="PF20737">
    <property type="entry name" value="Glyco_hydro127C"/>
    <property type="match status" value="1"/>
</dbReference>
<dbReference type="InterPro" id="IPR008928">
    <property type="entry name" value="6-hairpin_glycosidase_sf"/>
</dbReference>
<dbReference type="EMBL" id="VFFF01000003">
    <property type="protein sequence ID" value="TNY30991.1"/>
    <property type="molecule type" value="Genomic_DNA"/>
</dbReference>
<dbReference type="InterPro" id="IPR049049">
    <property type="entry name" value="Beta-AFase-like_GH127_C"/>
</dbReference>
<dbReference type="InterPro" id="IPR012878">
    <property type="entry name" value="Beta-AFase-like_GH127_cat"/>
</dbReference>
<evidence type="ECO:0000259" key="3">
    <source>
        <dbReference type="Pfam" id="PF20737"/>
    </source>
</evidence>
<keyword evidence="4" id="KW-0378">Hydrolase</keyword>
<dbReference type="RefSeq" id="WP_140197259.1">
    <property type="nucleotide sequence ID" value="NZ_CP065915.1"/>
</dbReference>
<dbReference type="PANTHER" id="PTHR43465">
    <property type="entry name" value="DUF1680 DOMAIN PROTEIN (AFU_ORTHOLOGUE AFUA_1G08910)"/>
    <property type="match status" value="1"/>
</dbReference>
<evidence type="ECO:0000259" key="1">
    <source>
        <dbReference type="Pfam" id="PF07944"/>
    </source>
</evidence>
<dbReference type="GO" id="GO:0005975">
    <property type="term" value="P:carbohydrate metabolic process"/>
    <property type="evidence" value="ECO:0007669"/>
    <property type="project" value="InterPro"/>
</dbReference>
<sequence length="645" mass="72075">MDAVTDKATRQYRPPAIPDVELRGFWGERADAVSAKTVHILLDRCAEAGMFDQIDPSRPVPEQRLKFHRREGKESTVTTQMFWDSDVAKALEAAAYAVHRRRDPALEARVDEIIAMFAALQREDGYCNSWYLRMQPGKEWTNLRDCHELYCAGHLMEAAVAYHQATGKRVLLDVMCRYADLIDRKFGWGEDQMQGYCGHEEIELALIKLGREVNEPRYLELAKFFVDVRGQQPHYFDEEAKRRGASPDGFVHGTHEYSQSHKPVREQDRVVGHAVRAMYLYSGMADVATEFNDNSLTAPLETLWADVTQRQMYITGGIGPEEHNEGFSDPYHLPNDTAYAETCASIALAMWASRMLGRGPDREYADVMETAFYNGALSGLSMDGGQFFYENPLESHGHHHRWDWHRCPCCPPNIARAVTSIGTYMYGVADDALAVHLYGASKARFTLGGSAVTIEQETEYPWDGRIKLTIGTDGPARFALSLRLPGWCADPSVTLGGEAVDLSGTEGTGYVTIEREWSDGDVVTLDLPMAVTALRADPRVRADRGRSALTRGPLVYCMEGADNDVTLDTVLLNGGLDKAETVPLPALGDAVGFRLPVTVETHEDWGRALYRTTAPTVTAGQGTFVPYHLWDNREPGEMLVWLRTH</sequence>
<dbReference type="Proteomes" id="UP000314011">
    <property type="component" value="Unassembled WGS sequence"/>
</dbReference>
<feature type="domain" description="Non-reducing end beta-L-arabinofuranosidase-like GH127 catalytic" evidence="1">
    <location>
        <begin position="19"/>
        <end position="422"/>
    </location>
</feature>
<dbReference type="SUPFAM" id="SSF48208">
    <property type="entry name" value="Six-hairpin glycosidases"/>
    <property type="match status" value="1"/>
</dbReference>
<dbReference type="OrthoDB" id="9757939at2"/>